<accession>A0ABW0F1F0</accession>
<protein>
    <recommendedName>
        <fullName evidence="4">DUF2570 domain-containing protein</fullName>
    </recommendedName>
</protein>
<proteinExistence type="predicted"/>
<reference evidence="3" key="1">
    <citation type="journal article" date="2019" name="Int. J. Syst. Evol. Microbiol.">
        <title>The Global Catalogue of Microorganisms (GCM) 10K type strain sequencing project: providing services to taxonomists for standard genome sequencing and annotation.</title>
        <authorList>
            <consortium name="The Broad Institute Genomics Platform"/>
            <consortium name="The Broad Institute Genome Sequencing Center for Infectious Disease"/>
            <person name="Wu L."/>
            <person name="Ma J."/>
        </authorList>
    </citation>
    <scope>NUCLEOTIDE SEQUENCE [LARGE SCALE GENOMIC DNA]</scope>
    <source>
        <strain evidence="3">CGMCC 1.15643</strain>
    </source>
</reference>
<organism evidence="2 3">
    <name type="scientific">Bosea minatitlanensis</name>
    <dbReference type="NCBI Taxonomy" id="128782"/>
    <lineage>
        <taxon>Bacteria</taxon>
        <taxon>Pseudomonadati</taxon>
        <taxon>Pseudomonadota</taxon>
        <taxon>Alphaproteobacteria</taxon>
        <taxon>Hyphomicrobiales</taxon>
        <taxon>Boseaceae</taxon>
        <taxon>Bosea</taxon>
    </lineage>
</organism>
<gene>
    <name evidence="2" type="ORF">ACFPK2_04720</name>
</gene>
<feature type="coiled-coil region" evidence="1">
    <location>
        <begin position="35"/>
        <end position="62"/>
    </location>
</feature>
<keyword evidence="3" id="KW-1185">Reference proteome</keyword>
<evidence type="ECO:0000313" key="2">
    <source>
        <dbReference type="EMBL" id="MFC5292291.1"/>
    </source>
</evidence>
<evidence type="ECO:0000256" key="1">
    <source>
        <dbReference type="SAM" id="Coils"/>
    </source>
</evidence>
<sequence>MSLLLKLIPEPYATLLLAAAVAVAWLYGDLTGSARQAQKAEIARQKSEIATLSQTVETMERQRQAAIEIQTKMAQRLSEVRVESQKREKQTNDLVEQLRAKPAAGACLLDDARRLRLQAIRIGPAGAHSGAR</sequence>
<dbReference type="EMBL" id="JBHSLI010000001">
    <property type="protein sequence ID" value="MFC5292291.1"/>
    <property type="molecule type" value="Genomic_DNA"/>
</dbReference>
<evidence type="ECO:0000313" key="3">
    <source>
        <dbReference type="Proteomes" id="UP001595976"/>
    </source>
</evidence>
<evidence type="ECO:0008006" key="4">
    <source>
        <dbReference type="Google" id="ProtNLM"/>
    </source>
</evidence>
<comment type="caution">
    <text evidence="2">The sequence shown here is derived from an EMBL/GenBank/DDBJ whole genome shotgun (WGS) entry which is preliminary data.</text>
</comment>
<keyword evidence="1" id="KW-0175">Coiled coil</keyword>
<name>A0ABW0F1F0_9HYPH</name>
<dbReference type="Proteomes" id="UP001595976">
    <property type="component" value="Unassembled WGS sequence"/>
</dbReference>
<dbReference type="RefSeq" id="WP_260347648.1">
    <property type="nucleotide sequence ID" value="NZ_JAOAOS010000001.1"/>
</dbReference>